<gene>
    <name evidence="1" type="ORF">NE237_011366</name>
</gene>
<name>A0A9Q0GVI4_9MAGN</name>
<accession>A0A9Q0GVI4</accession>
<comment type="caution">
    <text evidence="1">The sequence shown here is derived from an EMBL/GenBank/DDBJ whole genome shotgun (WGS) entry which is preliminary data.</text>
</comment>
<sequence>MGPTSYPMVTTLYSVCNTTGHFFPLRRTESTETSIGFIYQIAIRWRNSEILSIFLLRRSREHLFSFTADVNDATEEAVGARITEPTSVYNGSYGHDDRSRFACWLHDVPKQACTFVFLLRQADE</sequence>
<evidence type="ECO:0000313" key="2">
    <source>
        <dbReference type="Proteomes" id="UP001141806"/>
    </source>
</evidence>
<evidence type="ECO:0000313" key="1">
    <source>
        <dbReference type="EMBL" id="KAJ4954583.1"/>
    </source>
</evidence>
<reference evidence="1" key="1">
    <citation type="journal article" date="2023" name="Plant J.">
        <title>The genome of the king protea, Protea cynaroides.</title>
        <authorList>
            <person name="Chang J."/>
            <person name="Duong T.A."/>
            <person name="Schoeman C."/>
            <person name="Ma X."/>
            <person name="Roodt D."/>
            <person name="Barker N."/>
            <person name="Li Z."/>
            <person name="Van de Peer Y."/>
            <person name="Mizrachi E."/>
        </authorList>
    </citation>
    <scope>NUCLEOTIDE SEQUENCE</scope>
    <source>
        <tissue evidence="1">Young leaves</tissue>
    </source>
</reference>
<protein>
    <submittedName>
        <fullName evidence="1">Uncharacterized protein</fullName>
    </submittedName>
</protein>
<dbReference type="Proteomes" id="UP001141806">
    <property type="component" value="Unassembled WGS sequence"/>
</dbReference>
<keyword evidence="2" id="KW-1185">Reference proteome</keyword>
<organism evidence="1 2">
    <name type="scientific">Protea cynaroides</name>
    <dbReference type="NCBI Taxonomy" id="273540"/>
    <lineage>
        <taxon>Eukaryota</taxon>
        <taxon>Viridiplantae</taxon>
        <taxon>Streptophyta</taxon>
        <taxon>Embryophyta</taxon>
        <taxon>Tracheophyta</taxon>
        <taxon>Spermatophyta</taxon>
        <taxon>Magnoliopsida</taxon>
        <taxon>Proteales</taxon>
        <taxon>Proteaceae</taxon>
        <taxon>Protea</taxon>
    </lineage>
</organism>
<proteinExistence type="predicted"/>
<dbReference type="EMBL" id="JAMYWD010000011">
    <property type="protein sequence ID" value="KAJ4954583.1"/>
    <property type="molecule type" value="Genomic_DNA"/>
</dbReference>
<dbReference type="AlphaFoldDB" id="A0A9Q0GVI4"/>